<feature type="region of interest" description="Disordered" evidence="1">
    <location>
        <begin position="49"/>
        <end position="94"/>
    </location>
</feature>
<evidence type="ECO:0000256" key="1">
    <source>
        <dbReference type="SAM" id="MobiDB-lite"/>
    </source>
</evidence>
<protein>
    <submittedName>
        <fullName evidence="2">Uncharacterized protein</fullName>
    </submittedName>
</protein>
<name>A0A975PF76_9MICC</name>
<dbReference type="Proteomes" id="UP000680588">
    <property type="component" value="Chromosome"/>
</dbReference>
<evidence type="ECO:0000313" key="2">
    <source>
        <dbReference type="EMBL" id="QWQ36009.1"/>
    </source>
</evidence>
<dbReference type="AlphaFoldDB" id="A0A975PF76"/>
<dbReference type="EMBL" id="CP076456">
    <property type="protein sequence ID" value="QWQ36009.1"/>
    <property type="molecule type" value="Genomic_DNA"/>
</dbReference>
<gene>
    <name evidence="2" type="ORF">KG104_16440</name>
</gene>
<feature type="compositionally biased region" description="Basic residues" evidence="1">
    <location>
        <begin position="85"/>
        <end position="94"/>
    </location>
</feature>
<dbReference type="RefSeq" id="WP_104160183.1">
    <property type="nucleotide sequence ID" value="NZ_CP076456.1"/>
</dbReference>
<keyword evidence="3" id="KW-1185">Reference proteome</keyword>
<proteinExistence type="predicted"/>
<organism evidence="2 3">
    <name type="scientific">Arthrobacter sunyaminii</name>
    <dbReference type="NCBI Taxonomy" id="2816859"/>
    <lineage>
        <taxon>Bacteria</taxon>
        <taxon>Bacillati</taxon>
        <taxon>Actinomycetota</taxon>
        <taxon>Actinomycetes</taxon>
        <taxon>Micrococcales</taxon>
        <taxon>Micrococcaceae</taxon>
        <taxon>Arthrobacter</taxon>
    </lineage>
</organism>
<reference evidence="2" key="1">
    <citation type="submission" date="2021-06" db="EMBL/GenBank/DDBJ databases">
        <title>Novel species in genus Arthrobacter.</title>
        <authorList>
            <person name="Zhang G."/>
        </authorList>
    </citation>
    <scope>NUCLEOTIDE SEQUENCE</scope>
    <source>
        <strain evidence="2">Zg-ZUI122</strain>
    </source>
</reference>
<accession>A0A975PF76</accession>
<feature type="region of interest" description="Disordered" evidence="1">
    <location>
        <begin position="1"/>
        <end position="20"/>
    </location>
</feature>
<dbReference type="KEGG" id="asun:KG104_16440"/>
<sequence length="94" mass="9644">MATSKKHPSTPFPGLAAPASSLTSVSAVTSEVPVTATVNIAPAAAAKLGAEGGDKPVPGTDTESALPGWQSLGKDHKPTHSFGKQGRREKKVRW</sequence>
<evidence type="ECO:0000313" key="3">
    <source>
        <dbReference type="Proteomes" id="UP000680588"/>
    </source>
</evidence>